<accession>A0A098LEL8</accession>
<evidence type="ECO:0000313" key="2">
    <source>
        <dbReference type="EMBL" id="GAL85360.1"/>
    </source>
</evidence>
<dbReference type="Proteomes" id="UP000030185">
    <property type="component" value="Unassembled WGS sequence"/>
</dbReference>
<organism evidence="2 3">
    <name type="scientific">Sporocytophaga myxococcoides</name>
    <dbReference type="NCBI Taxonomy" id="153721"/>
    <lineage>
        <taxon>Bacteria</taxon>
        <taxon>Pseudomonadati</taxon>
        <taxon>Bacteroidota</taxon>
        <taxon>Cytophagia</taxon>
        <taxon>Cytophagales</taxon>
        <taxon>Cytophagaceae</taxon>
        <taxon>Sporocytophaga</taxon>
    </lineage>
</organism>
<sequence length="115" mass="13491">MFVSQANAQADCPKHPHKGKGEGFSPKKQTEWMKTELSLSDDQTAKVETINQKYSDKRKSMHEEHRKQMKALKDEQDKEFKSVLNKDQYTKLEAKKAEMKEKRKQAHKERKGTNK</sequence>
<feature type="compositionally biased region" description="Basic and acidic residues" evidence="1">
    <location>
        <begin position="54"/>
        <end position="79"/>
    </location>
</feature>
<comment type="caution">
    <text evidence="2">The sequence shown here is derived from an EMBL/GenBank/DDBJ whole genome shotgun (WGS) entry which is preliminary data.</text>
</comment>
<gene>
    <name evidence="2" type="ORF">MYP_2589</name>
</gene>
<protein>
    <submittedName>
        <fullName evidence="2">Uncharacterized protein</fullName>
    </submittedName>
</protein>
<feature type="region of interest" description="Disordered" evidence="1">
    <location>
        <begin position="1"/>
        <end position="79"/>
    </location>
</feature>
<evidence type="ECO:0000313" key="3">
    <source>
        <dbReference type="Proteomes" id="UP000030185"/>
    </source>
</evidence>
<feature type="compositionally biased region" description="Basic residues" evidence="1">
    <location>
        <begin position="102"/>
        <end position="115"/>
    </location>
</feature>
<name>A0A098LEL8_9BACT</name>
<evidence type="ECO:0000256" key="1">
    <source>
        <dbReference type="SAM" id="MobiDB-lite"/>
    </source>
</evidence>
<keyword evidence="3" id="KW-1185">Reference proteome</keyword>
<dbReference type="Gene3D" id="1.20.120.1490">
    <property type="match status" value="1"/>
</dbReference>
<dbReference type="AlphaFoldDB" id="A0A098LEL8"/>
<proteinExistence type="predicted"/>
<feature type="region of interest" description="Disordered" evidence="1">
    <location>
        <begin position="94"/>
        <end position="115"/>
    </location>
</feature>
<reference evidence="2 3" key="1">
    <citation type="submission" date="2014-09" db="EMBL/GenBank/DDBJ databases">
        <title>Sporocytophaga myxococcoides PG-01 genome sequencing.</title>
        <authorList>
            <person name="Liu L."/>
            <person name="Gao P.J."/>
            <person name="Chen G.J."/>
            <person name="Wang L.S."/>
        </authorList>
    </citation>
    <scope>NUCLEOTIDE SEQUENCE [LARGE SCALE GENOMIC DNA]</scope>
    <source>
        <strain evidence="2 3">PG-01</strain>
    </source>
</reference>
<dbReference type="EMBL" id="BBLT01000004">
    <property type="protein sequence ID" value="GAL85360.1"/>
    <property type="molecule type" value="Genomic_DNA"/>
</dbReference>